<evidence type="ECO:0000313" key="2">
    <source>
        <dbReference type="Proteomes" id="UP001163603"/>
    </source>
</evidence>
<protein>
    <submittedName>
        <fullName evidence="1">Uncharacterized protein</fullName>
    </submittedName>
</protein>
<reference evidence="2" key="1">
    <citation type="journal article" date="2023" name="G3 (Bethesda)">
        <title>Genome assembly and association tests identify interacting loci associated with vigor, precocity, and sex in interspecific pistachio rootstocks.</title>
        <authorList>
            <person name="Palmer W."/>
            <person name="Jacygrad E."/>
            <person name="Sagayaradj S."/>
            <person name="Cavanaugh K."/>
            <person name="Han R."/>
            <person name="Bertier L."/>
            <person name="Beede B."/>
            <person name="Kafkas S."/>
            <person name="Golino D."/>
            <person name="Preece J."/>
            <person name="Michelmore R."/>
        </authorList>
    </citation>
    <scope>NUCLEOTIDE SEQUENCE [LARGE SCALE GENOMIC DNA]</scope>
</reference>
<gene>
    <name evidence="1" type="ORF">Pint_26901</name>
</gene>
<evidence type="ECO:0000313" key="1">
    <source>
        <dbReference type="EMBL" id="KAJ0041300.1"/>
    </source>
</evidence>
<name>A0ACC0YSY9_9ROSI</name>
<sequence>MEKWVLVLFQVWMIRVAHSSSKTTARMEGDASYSLRSNLLDPNSFLQNWDPTVGNPCTWFHVTCNSENSVTRVDLGNAALSGELVPELGQLKNV</sequence>
<comment type="caution">
    <text evidence="1">The sequence shown here is derived from an EMBL/GenBank/DDBJ whole genome shotgun (WGS) entry which is preliminary data.</text>
</comment>
<organism evidence="1 2">
    <name type="scientific">Pistacia integerrima</name>
    <dbReference type="NCBI Taxonomy" id="434235"/>
    <lineage>
        <taxon>Eukaryota</taxon>
        <taxon>Viridiplantae</taxon>
        <taxon>Streptophyta</taxon>
        <taxon>Embryophyta</taxon>
        <taxon>Tracheophyta</taxon>
        <taxon>Spermatophyta</taxon>
        <taxon>Magnoliopsida</taxon>
        <taxon>eudicotyledons</taxon>
        <taxon>Gunneridae</taxon>
        <taxon>Pentapetalae</taxon>
        <taxon>rosids</taxon>
        <taxon>malvids</taxon>
        <taxon>Sapindales</taxon>
        <taxon>Anacardiaceae</taxon>
        <taxon>Pistacia</taxon>
    </lineage>
</organism>
<keyword evidence="2" id="KW-1185">Reference proteome</keyword>
<dbReference type="Proteomes" id="UP001163603">
    <property type="component" value="Chromosome 5"/>
</dbReference>
<proteinExistence type="predicted"/>
<dbReference type="EMBL" id="CM047740">
    <property type="protein sequence ID" value="KAJ0041300.1"/>
    <property type="molecule type" value="Genomic_DNA"/>
</dbReference>
<accession>A0ACC0YSY9</accession>